<comment type="subcellular location">
    <subcellularLocation>
        <location evidence="1">Cell inner membrane</location>
        <topology evidence="1">Single-pass membrane protein</topology>
        <orientation evidence="1">Periplasmic side</orientation>
    </subcellularLocation>
</comment>
<dbReference type="InterPro" id="IPR037682">
    <property type="entry name" value="TonB_C"/>
</dbReference>
<feature type="domain" description="TonB C-terminal" evidence="12">
    <location>
        <begin position="161"/>
        <end position="250"/>
    </location>
</feature>
<dbReference type="PANTHER" id="PTHR33446:SF2">
    <property type="entry name" value="PROTEIN TONB"/>
    <property type="match status" value="1"/>
</dbReference>
<evidence type="ECO:0000256" key="3">
    <source>
        <dbReference type="ARBA" id="ARBA00022448"/>
    </source>
</evidence>
<dbReference type="SUPFAM" id="SSF74653">
    <property type="entry name" value="TolA/TonB C-terminal domain"/>
    <property type="match status" value="1"/>
</dbReference>
<keyword evidence="3" id="KW-0813">Transport</keyword>
<keyword evidence="9 11" id="KW-0472">Membrane</keyword>
<evidence type="ECO:0000313" key="13">
    <source>
        <dbReference type="EMBL" id="QSQ27644.1"/>
    </source>
</evidence>
<keyword evidence="7" id="KW-0653">Protein transport</keyword>
<dbReference type="PANTHER" id="PTHR33446">
    <property type="entry name" value="PROTEIN TONB-RELATED"/>
    <property type="match status" value="1"/>
</dbReference>
<evidence type="ECO:0000256" key="4">
    <source>
        <dbReference type="ARBA" id="ARBA00022475"/>
    </source>
</evidence>
<keyword evidence="14" id="KW-1185">Reference proteome</keyword>
<evidence type="ECO:0000256" key="6">
    <source>
        <dbReference type="ARBA" id="ARBA00022692"/>
    </source>
</evidence>
<evidence type="ECO:0000256" key="2">
    <source>
        <dbReference type="ARBA" id="ARBA00006555"/>
    </source>
</evidence>
<feature type="region of interest" description="Disordered" evidence="10">
    <location>
        <begin position="45"/>
        <end position="150"/>
    </location>
</feature>
<evidence type="ECO:0000256" key="5">
    <source>
        <dbReference type="ARBA" id="ARBA00022519"/>
    </source>
</evidence>
<dbReference type="Pfam" id="PF03544">
    <property type="entry name" value="TonB_C"/>
    <property type="match status" value="1"/>
</dbReference>
<gene>
    <name evidence="13" type="ORF">JY651_23235</name>
</gene>
<evidence type="ECO:0000256" key="1">
    <source>
        <dbReference type="ARBA" id="ARBA00004383"/>
    </source>
</evidence>
<keyword evidence="8 11" id="KW-1133">Transmembrane helix</keyword>
<proteinExistence type="inferred from homology"/>
<dbReference type="Gene3D" id="3.30.1150.10">
    <property type="match status" value="1"/>
</dbReference>
<sequence>MFQSVIERQRAGRLGTGVWLSVGAHAALFAAVLFISSRPAELPPEPDKDYTLRLNPGPNLAKGTPAPATPKQAVAPKPRPRNKDRIPTQVKPLPMDPPPAVDPTPPDSSSTDEVADPGDGVVGGDPNGDPNSTTIGVPLIPGLTGGSGTGPTGTEVLPFGQGMTPPTQVRVTPIDYTPAAREAGVEGTLIAKCVITREGEVRDCRVIKGLPHMDEAVVDALETWRYRPVTYQGRAVSVSYVFTLRLKMPR</sequence>
<evidence type="ECO:0000256" key="7">
    <source>
        <dbReference type="ARBA" id="ARBA00022927"/>
    </source>
</evidence>
<keyword evidence="6 11" id="KW-0812">Transmembrane</keyword>
<protein>
    <submittedName>
        <fullName evidence="13">TonB family protein</fullName>
    </submittedName>
</protein>
<evidence type="ECO:0000313" key="14">
    <source>
        <dbReference type="Proteomes" id="UP000662747"/>
    </source>
</evidence>
<keyword evidence="5" id="KW-0997">Cell inner membrane</keyword>
<evidence type="ECO:0000256" key="10">
    <source>
        <dbReference type="SAM" id="MobiDB-lite"/>
    </source>
</evidence>
<feature type="transmembrane region" description="Helical" evidence="11">
    <location>
        <begin position="12"/>
        <end position="35"/>
    </location>
</feature>
<dbReference type="EMBL" id="CP071090">
    <property type="protein sequence ID" value="QSQ27644.1"/>
    <property type="molecule type" value="Genomic_DNA"/>
</dbReference>
<dbReference type="InterPro" id="IPR006260">
    <property type="entry name" value="TonB/TolA_C"/>
</dbReference>
<dbReference type="RefSeq" id="WP_206729163.1">
    <property type="nucleotide sequence ID" value="NZ_CP071090.1"/>
</dbReference>
<name>A0ABX7PB00_9BACT</name>
<dbReference type="NCBIfam" id="TIGR01352">
    <property type="entry name" value="tonB_Cterm"/>
    <property type="match status" value="1"/>
</dbReference>
<feature type="compositionally biased region" description="Pro residues" evidence="10">
    <location>
        <begin position="94"/>
        <end position="106"/>
    </location>
</feature>
<dbReference type="Proteomes" id="UP000662747">
    <property type="component" value="Chromosome"/>
</dbReference>
<evidence type="ECO:0000256" key="9">
    <source>
        <dbReference type="ARBA" id="ARBA00023136"/>
    </source>
</evidence>
<comment type="similarity">
    <text evidence="2">Belongs to the TonB family.</text>
</comment>
<dbReference type="PROSITE" id="PS52015">
    <property type="entry name" value="TONB_CTD"/>
    <property type="match status" value="1"/>
</dbReference>
<reference evidence="13 14" key="1">
    <citation type="submission" date="2021-02" db="EMBL/GenBank/DDBJ databases">
        <title>De Novo genome assembly of isolated myxobacteria.</title>
        <authorList>
            <person name="Stevens D.C."/>
        </authorList>
    </citation>
    <scope>NUCLEOTIDE SEQUENCE [LARGE SCALE GENOMIC DNA]</scope>
    <source>
        <strain evidence="14">SCPEA02</strain>
    </source>
</reference>
<evidence type="ECO:0000256" key="11">
    <source>
        <dbReference type="SAM" id="Phobius"/>
    </source>
</evidence>
<keyword evidence="4" id="KW-1003">Cell membrane</keyword>
<organism evidence="13 14">
    <name type="scientific">Pyxidicoccus parkwayensis</name>
    <dbReference type="NCBI Taxonomy" id="2813578"/>
    <lineage>
        <taxon>Bacteria</taxon>
        <taxon>Pseudomonadati</taxon>
        <taxon>Myxococcota</taxon>
        <taxon>Myxococcia</taxon>
        <taxon>Myxococcales</taxon>
        <taxon>Cystobacterineae</taxon>
        <taxon>Myxococcaceae</taxon>
        <taxon>Pyxidicoccus</taxon>
    </lineage>
</organism>
<evidence type="ECO:0000256" key="8">
    <source>
        <dbReference type="ARBA" id="ARBA00022989"/>
    </source>
</evidence>
<dbReference type="InterPro" id="IPR051045">
    <property type="entry name" value="TonB-dependent_transducer"/>
</dbReference>
<evidence type="ECO:0000259" key="12">
    <source>
        <dbReference type="PROSITE" id="PS52015"/>
    </source>
</evidence>
<accession>A0ABX7PB00</accession>